<accession>A0A914EFU0</accession>
<dbReference type="PANTHER" id="PTHR47326">
    <property type="entry name" value="TRANSPOSABLE ELEMENT TC3 TRANSPOSASE-LIKE PROTEIN"/>
    <property type="match status" value="1"/>
</dbReference>
<proteinExistence type="predicted"/>
<evidence type="ECO:0000313" key="2">
    <source>
        <dbReference type="WBParaSite" id="ACRNAN_scaffold8001.g13256.t1"/>
    </source>
</evidence>
<evidence type="ECO:0000313" key="1">
    <source>
        <dbReference type="Proteomes" id="UP000887540"/>
    </source>
</evidence>
<dbReference type="AlphaFoldDB" id="A0A914EFU0"/>
<dbReference type="GO" id="GO:0003676">
    <property type="term" value="F:nucleic acid binding"/>
    <property type="evidence" value="ECO:0007669"/>
    <property type="project" value="InterPro"/>
</dbReference>
<dbReference type="InterPro" id="IPR036397">
    <property type="entry name" value="RNaseH_sf"/>
</dbReference>
<sequence>MNGLRYLELLQRRFMPVVEQWEGFEGIIFMQDGAPPHWDLNVRNWLDEHFLGRWMGRGSWNLPWPPNSLDLTPCDFFLWGYIKSIVYRTQPQSLDDLQARIQDAFNQLPQEIIDRAIVCYQRRLERCIDVDGRNVEQAYSDEGNFL</sequence>
<dbReference type="WBParaSite" id="ACRNAN_scaffold8001.g13256.t1">
    <property type="protein sequence ID" value="ACRNAN_scaffold8001.g13256.t1"/>
    <property type="gene ID" value="ACRNAN_scaffold8001.g13256"/>
</dbReference>
<dbReference type="Gene3D" id="3.30.420.10">
    <property type="entry name" value="Ribonuclease H-like superfamily/Ribonuclease H"/>
    <property type="match status" value="1"/>
</dbReference>
<name>A0A914EFU0_9BILA</name>
<dbReference type="Proteomes" id="UP000887540">
    <property type="component" value="Unplaced"/>
</dbReference>
<protein>
    <submittedName>
        <fullName evidence="2">Transposase</fullName>
    </submittedName>
</protein>
<reference evidence="2" key="1">
    <citation type="submission" date="2022-11" db="UniProtKB">
        <authorList>
            <consortium name="WormBaseParasite"/>
        </authorList>
    </citation>
    <scope>IDENTIFICATION</scope>
</reference>
<keyword evidence="1" id="KW-1185">Reference proteome</keyword>
<organism evidence="1 2">
    <name type="scientific">Acrobeloides nanus</name>
    <dbReference type="NCBI Taxonomy" id="290746"/>
    <lineage>
        <taxon>Eukaryota</taxon>
        <taxon>Metazoa</taxon>
        <taxon>Ecdysozoa</taxon>
        <taxon>Nematoda</taxon>
        <taxon>Chromadorea</taxon>
        <taxon>Rhabditida</taxon>
        <taxon>Tylenchina</taxon>
        <taxon>Cephalobomorpha</taxon>
        <taxon>Cephaloboidea</taxon>
        <taxon>Cephalobidae</taxon>
        <taxon>Acrobeloides</taxon>
    </lineage>
</organism>
<dbReference type="PANTHER" id="PTHR47326:SF1">
    <property type="entry name" value="HTH PSQ-TYPE DOMAIN-CONTAINING PROTEIN"/>
    <property type="match status" value="1"/>
</dbReference>